<dbReference type="HOGENOM" id="CLU_016632_0_0_1"/>
<dbReference type="CDD" id="cd07302">
    <property type="entry name" value="CHD"/>
    <property type="match status" value="1"/>
</dbReference>
<sequence length="602" mass="67495">MELKGDNEPEHRITVTSGCLDLSNLETPRGRRNHVILILIVALTPVFALIGQNIQTLVSNSNILSTRNSIRSTIQLSIQTGNVVHRLQIERGTTAFYISSQGSAEILKRLQIAYNTTDEYIGKLNRWPENDDGENFKSVEAYTDYVLQFRNSLNLSNVTVDDAIDFYSSHNTIFISWFASHIQKSTSGTLWSTLVSYHFLALAKEQAGIERARGSTFFSQGKFNQADLLKYSARKVMGENYLLQSSQYSTEVYGVLNSEYIGTKLAKDITYMRNVIIRNNVNGSSVEKGDQWFSNMTSYIDILQDISLKMAETITATLSSEIGDLESDVTINIVIVVIAVLLCPFVIVTVHKLTNRIRIYAEKLQQKTRDLEGERRKSEMLLYELLPVSVANKLLQNQPVEPENYVSVTLFFSDIVGFTKISSQSTPLQIVNMLNILYKTFDNNLELYDVYKVETIGDAYMVASGLPVRNGEKHVTEIGHLALDLLDAIANLSIPHMPKEKLKLRIGLNSGPVVTGVVGNKMPRYCVFGDTVNTASRMESSSLPHRIQISSTTKQGLDKSGDFTINTRGEIEVKGKGLMTTYWLVGRLKHPRISVQTPGIRY</sequence>
<dbReference type="GO" id="GO:0005886">
    <property type="term" value="C:plasma membrane"/>
    <property type="evidence" value="ECO:0007669"/>
    <property type="project" value="TreeGrafter"/>
</dbReference>
<keyword evidence="11 13" id="KW-0456">Lyase</keyword>
<comment type="similarity">
    <text evidence="13">Belongs to the adenylyl cyclase class-4/guanylyl cyclase family.</text>
</comment>
<protein>
    <recommendedName>
        <fullName evidence="2">guanylate cyclase</fullName>
        <ecNumber evidence="2">4.6.1.2</ecNumber>
    </recommendedName>
</protein>
<comment type="subcellular location">
    <subcellularLocation>
        <location evidence="1">Membrane</location>
        <topology evidence="1">Single-pass type I membrane protein</topology>
    </subcellularLocation>
</comment>
<feature type="domain" description="Guanylate cyclase" evidence="16">
    <location>
        <begin position="409"/>
        <end position="539"/>
    </location>
</feature>
<dbReference type="InterPro" id="IPR029787">
    <property type="entry name" value="Nucleotide_cyclase"/>
</dbReference>
<dbReference type="GO" id="GO:0035556">
    <property type="term" value="P:intracellular signal transduction"/>
    <property type="evidence" value="ECO:0007669"/>
    <property type="project" value="InterPro"/>
</dbReference>
<dbReference type="InterPro" id="IPR050401">
    <property type="entry name" value="Cyclic_nucleotide_synthase"/>
</dbReference>
<proteinExistence type="inferred from homology"/>
<evidence type="ECO:0000313" key="18">
    <source>
        <dbReference type="Proteomes" id="UP000030746"/>
    </source>
</evidence>
<dbReference type="PROSITE" id="PS00452">
    <property type="entry name" value="GUANYLATE_CYCLASE_1"/>
    <property type="match status" value="1"/>
</dbReference>
<keyword evidence="14" id="KW-0175">Coiled coil</keyword>
<keyword evidence="12" id="KW-0141">cGMP biosynthesis</keyword>
<feature type="transmembrane region" description="Helical" evidence="15">
    <location>
        <begin position="329"/>
        <end position="350"/>
    </location>
</feature>
<evidence type="ECO:0000256" key="10">
    <source>
        <dbReference type="ARBA" id="ARBA00023180"/>
    </source>
</evidence>
<evidence type="ECO:0000256" key="7">
    <source>
        <dbReference type="ARBA" id="ARBA00023134"/>
    </source>
</evidence>
<dbReference type="AlphaFoldDB" id="V4C2E4"/>
<keyword evidence="5" id="KW-0547">Nucleotide-binding</keyword>
<evidence type="ECO:0000256" key="13">
    <source>
        <dbReference type="RuleBase" id="RU000405"/>
    </source>
</evidence>
<evidence type="ECO:0000256" key="3">
    <source>
        <dbReference type="ARBA" id="ARBA00022692"/>
    </source>
</evidence>
<keyword evidence="18" id="KW-1185">Reference proteome</keyword>
<keyword evidence="3 15" id="KW-0812">Transmembrane</keyword>
<keyword evidence="6 15" id="KW-1133">Transmembrane helix</keyword>
<dbReference type="InterPro" id="IPR018297">
    <property type="entry name" value="A/G_cyclase_CS"/>
</dbReference>
<feature type="transmembrane region" description="Helical" evidence="15">
    <location>
        <begin position="35"/>
        <end position="54"/>
    </location>
</feature>
<evidence type="ECO:0000256" key="5">
    <source>
        <dbReference type="ARBA" id="ARBA00022741"/>
    </source>
</evidence>
<keyword evidence="9" id="KW-0675">Receptor</keyword>
<evidence type="ECO:0000313" key="17">
    <source>
        <dbReference type="EMBL" id="ESO95674.1"/>
    </source>
</evidence>
<dbReference type="GO" id="GO:0004383">
    <property type="term" value="F:guanylate cyclase activity"/>
    <property type="evidence" value="ECO:0007669"/>
    <property type="project" value="UniProtKB-EC"/>
</dbReference>
<dbReference type="KEGG" id="lgi:LOTGIDRAFT_116760"/>
<dbReference type="PROSITE" id="PS50125">
    <property type="entry name" value="GUANYLATE_CYCLASE_2"/>
    <property type="match status" value="1"/>
</dbReference>
<dbReference type="SMART" id="SM00044">
    <property type="entry name" value="CYCc"/>
    <property type="match status" value="1"/>
</dbReference>
<organism evidence="17 18">
    <name type="scientific">Lottia gigantea</name>
    <name type="common">Giant owl limpet</name>
    <dbReference type="NCBI Taxonomy" id="225164"/>
    <lineage>
        <taxon>Eukaryota</taxon>
        <taxon>Metazoa</taxon>
        <taxon>Spiralia</taxon>
        <taxon>Lophotrochozoa</taxon>
        <taxon>Mollusca</taxon>
        <taxon>Gastropoda</taxon>
        <taxon>Patellogastropoda</taxon>
        <taxon>Lottioidea</taxon>
        <taxon>Lottiidae</taxon>
        <taxon>Lottia</taxon>
    </lineage>
</organism>
<reference evidence="17 18" key="1">
    <citation type="journal article" date="2013" name="Nature">
        <title>Insights into bilaterian evolution from three spiralian genomes.</title>
        <authorList>
            <person name="Simakov O."/>
            <person name="Marletaz F."/>
            <person name="Cho S.J."/>
            <person name="Edsinger-Gonzales E."/>
            <person name="Havlak P."/>
            <person name="Hellsten U."/>
            <person name="Kuo D.H."/>
            <person name="Larsson T."/>
            <person name="Lv J."/>
            <person name="Arendt D."/>
            <person name="Savage R."/>
            <person name="Osoegawa K."/>
            <person name="de Jong P."/>
            <person name="Grimwood J."/>
            <person name="Chapman J.A."/>
            <person name="Shapiro H."/>
            <person name="Aerts A."/>
            <person name="Otillar R.P."/>
            <person name="Terry A.Y."/>
            <person name="Boore J.L."/>
            <person name="Grigoriev I.V."/>
            <person name="Lindberg D.R."/>
            <person name="Seaver E.C."/>
            <person name="Weisblat D.A."/>
            <person name="Putnam N.H."/>
            <person name="Rokhsar D.S."/>
        </authorList>
    </citation>
    <scope>NUCLEOTIDE SEQUENCE [LARGE SCALE GENOMIC DNA]</scope>
</reference>
<evidence type="ECO:0000259" key="16">
    <source>
        <dbReference type="PROSITE" id="PS50125"/>
    </source>
</evidence>
<feature type="coiled-coil region" evidence="14">
    <location>
        <begin position="350"/>
        <end position="381"/>
    </location>
</feature>
<dbReference type="Proteomes" id="UP000030746">
    <property type="component" value="Unassembled WGS sequence"/>
</dbReference>
<dbReference type="InterPro" id="IPR001054">
    <property type="entry name" value="A/G_cyclase"/>
</dbReference>
<evidence type="ECO:0000256" key="15">
    <source>
        <dbReference type="SAM" id="Phobius"/>
    </source>
</evidence>
<dbReference type="Pfam" id="PF08376">
    <property type="entry name" value="NIT"/>
    <property type="match status" value="1"/>
</dbReference>
<dbReference type="OMA" id="IADINIW"/>
<dbReference type="PANTHER" id="PTHR11920">
    <property type="entry name" value="GUANYLYL CYCLASE"/>
    <property type="match status" value="1"/>
</dbReference>
<dbReference type="SUPFAM" id="SSF55073">
    <property type="entry name" value="Nucleotide cyclase"/>
    <property type="match status" value="1"/>
</dbReference>
<gene>
    <name evidence="17" type="ORF">LOTGIDRAFT_116760</name>
</gene>
<evidence type="ECO:0000256" key="6">
    <source>
        <dbReference type="ARBA" id="ARBA00022989"/>
    </source>
</evidence>
<evidence type="ECO:0000256" key="14">
    <source>
        <dbReference type="SAM" id="Coils"/>
    </source>
</evidence>
<dbReference type="Gene3D" id="3.30.70.1230">
    <property type="entry name" value="Nucleotide cyclase"/>
    <property type="match status" value="1"/>
</dbReference>
<evidence type="ECO:0000256" key="1">
    <source>
        <dbReference type="ARBA" id="ARBA00004479"/>
    </source>
</evidence>
<evidence type="ECO:0000256" key="11">
    <source>
        <dbReference type="ARBA" id="ARBA00023239"/>
    </source>
</evidence>
<accession>V4C2E4</accession>
<dbReference type="OrthoDB" id="60033at2759"/>
<dbReference type="PANTHER" id="PTHR11920:SF501">
    <property type="entry name" value="GUANYLATE CYCLASE 32E"/>
    <property type="match status" value="1"/>
</dbReference>
<dbReference type="EC" id="4.6.1.2" evidence="2"/>
<dbReference type="InterPro" id="IPR013587">
    <property type="entry name" value="Nitrate/nitrite_sensing"/>
</dbReference>
<name>V4C2E4_LOTGI</name>
<keyword evidence="7" id="KW-0342">GTP-binding</keyword>
<evidence type="ECO:0000256" key="12">
    <source>
        <dbReference type="ARBA" id="ARBA00023293"/>
    </source>
</evidence>
<dbReference type="FunFam" id="3.30.70.1230:FF:000004">
    <property type="entry name" value="Guanylate cyclase"/>
    <property type="match status" value="1"/>
</dbReference>
<keyword evidence="10" id="KW-0325">Glycoprotein</keyword>
<dbReference type="GO" id="GO:0001653">
    <property type="term" value="F:peptide receptor activity"/>
    <property type="evidence" value="ECO:0007669"/>
    <property type="project" value="TreeGrafter"/>
</dbReference>
<dbReference type="GO" id="GO:0007168">
    <property type="term" value="P:receptor guanylyl cyclase signaling pathway"/>
    <property type="evidence" value="ECO:0007669"/>
    <property type="project" value="TreeGrafter"/>
</dbReference>
<evidence type="ECO:0000256" key="2">
    <source>
        <dbReference type="ARBA" id="ARBA00012202"/>
    </source>
</evidence>
<dbReference type="GO" id="GO:0004016">
    <property type="term" value="F:adenylate cyclase activity"/>
    <property type="evidence" value="ECO:0007669"/>
    <property type="project" value="TreeGrafter"/>
</dbReference>
<evidence type="ECO:0000256" key="4">
    <source>
        <dbReference type="ARBA" id="ARBA00022729"/>
    </source>
</evidence>
<keyword evidence="8 15" id="KW-0472">Membrane</keyword>
<evidence type="ECO:0000256" key="8">
    <source>
        <dbReference type="ARBA" id="ARBA00023136"/>
    </source>
</evidence>
<dbReference type="Pfam" id="PF00211">
    <property type="entry name" value="Guanylate_cyc"/>
    <property type="match status" value="1"/>
</dbReference>
<dbReference type="EMBL" id="KB201611">
    <property type="protein sequence ID" value="ESO95674.1"/>
    <property type="molecule type" value="Genomic_DNA"/>
</dbReference>
<dbReference type="GeneID" id="20231394"/>
<keyword evidence="4" id="KW-0732">Signal</keyword>
<dbReference type="Gene3D" id="6.10.250.780">
    <property type="match status" value="1"/>
</dbReference>
<dbReference type="CTD" id="20231394"/>
<dbReference type="GO" id="GO:0005525">
    <property type="term" value="F:GTP binding"/>
    <property type="evidence" value="ECO:0007669"/>
    <property type="project" value="UniProtKB-KW"/>
</dbReference>
<dbReference type="RefSeq" id="XP_009053527.1">
    <property type="nucleotide sequence ID" value="XM_009055279.1"/>
</dbReference>
<evidence type="ECO:0000256" key="9">
    <source>
        <dbReference type="ARBA" id="ARBA00023170"/>
    </source>
</evidence>